<proteinExistence type="inferred from homology"/>
<organism evidence="9 10">
    <name type="scientific">Corynebacterium singulare</name>
    <dbReference type="NCBI Taxonomy" id="161899"/>
    <lineage>
        <taxon>Bacteria</taxon>
        <taxon>Bacillati</taxon>
        <taxon>Actinomycetota</taxon>
        <taxon>Actinomycetes</taxon>
        <taxon>Mycobacteriales</taxon>
        <taxon>Corynebacteriaceae</taxon>
        <taxon>Corynebacterium</taxon>
    </lineage>
</organism>
<evidence type="ECO:0000256" key="1">
    <source>
        <dbReference type="ARBA" id="ARBA00001974"/>
    </source>
</evidence>
<gene>
    <name evidence="9" type="ORF">CSING_03195</name>
</gene>
<dbReference type="InterPro" id="IPR006091">
    <property type="entry name" value="Acyl-CoA_Oxase/DH_mid-dom"/>
</dbReference>
<dbReference type="InterPro" id="IPR045008">
    <property type="entry name" value="ACX4-like"/>
</dbReference>
<dbReference type="SUPFAM" id="SSF47203">
    <property type="entry name" value="Acyl-CoA dehydrogenase C-terminal domain-like"/>
    <property type="match status" value="1"/>
</dbReference>
<dbReference type="InterPro" id="IPR036250">
    <property type="entry name" value="AcylCo_DH-like_C"/>
</dbReference>
<evidence type="ECO:0000313" key="10">
    <source>
        <dbReference type="Proteomes" id="UP000031890"/>
    </source>
</evidence>
<feature type="domain" description="Acyl-CoA dehydrogenase/oxidase C-terminal" evidence="6">
    <location>
        <begin position="242"/>
        <end position="384"/>
    </location>
</feature>
<evidence type="ECO:0000313" key="9">
    <source>
        <dbReference type="EMBL" id="AJI78189.1"/>
    </source>
</evidence>
<dbReference type="InterPro" id="IPR013786">
    <property type="entry name" value="AcylCoA_DH/ox_N"/>
</dbReference>
<dbReference type="OrthoDB" id="9770681at2"/>
<dbReference type="GO" id="GO:0050660">
    <property type="term" value="F:flavin adenine dinucleotide binding"/>
    <property type="evidence" value="ECO:0007669"/>
    <property type="project" value="InterPro"/>
</dbReference>
<reference evidence="9 10" key="1">
    <citation type="journal article" date="2015" name="Genome Announc.">
        <title>Complete Genome Sequence and Annotation of Corynebacterium singulare DSM 44357, Isolated from a Human Semen Specimen.</title>
        <authorList>
            <person name="Merten M."/>
            <person name="Brinkrolf K."/>
            <person name="Albersmeier A."/>
            <person name="Kutter Y."/>
            <person name="Ruckert C."/>
            <person name="Tauch A."/>
        </authorList>
    </citation>
    <scope>NUCLEOTIDE SEQUENCE [LARGE SCALE GENOMIC DNA]</scope>
    <source>
        <strain evidence="9">IBS B52218</strain>
    </source>
</reference>
<keyword evidence="4 5" id="KW-0274">FAD</keyword>
<dbReference type="AlphaFoldDB" id="A0A0B6EZ28"/>
<keyword evidence="3 5" id="KW-0285">Flavoprotein</keyword>
<dbReference type="PANTHER" id="PTHR43188:SF1">
    <property type="entry name" value="ACYL-COA DEHYDROGENASE"/>
    <property type="match status" value="1"/>
</dbReference>
<evidence type="ECO:0000256" key="2">
    <source>
        <dbReference type="ARBA" id="ARBA00009347"/>
    </source>
</evidence>
<evidence type="ECO:0000256" key="3">
    <source>
        <dbReference type="ARBA" id="ARBA00022630"/>
    </source>
</evidence>
<evidence type="ECO:0000259" key="8">
    <source>
        <dbReference type="Pfam" id="PF02771"/>
    </source>
</evidence>
<dbReference type="HOGENOM" id="CLU_018204_8_2_11"/>
<feature type="domain" description="Acyl-CoA dehydrogenase/oxidase N-terminal" evidence="8">
    <location>
        <begin position="34"/>
        <end position="128"/>
    </location>
</feature>
<keyword evidence="5 9" id="KW-0560">Oxidoreductase</keyword>
<dbReference type="EC" id="1.3.8.6" evidence="9"/>
<dbReference type="InterPro" id="IPR037069">
    <property type="entry name" value="AcylCoA_DH/ox_N_sf"/>
</dbReference>
<dbReference type="Gene3D" id="2.40.110.10">
    <property type="entry name" value="Butyryl-CoA Dehydrogenase, subunit A, domain 2"/>
    <property type="match status" value="1"/>
</dbReference>
<evidence type="ECO:0000256" key="5">
    <source>
        <dbReference type="RuleBase" id="RU362125"/>
    </source>
</evidence>
<dbReference type="InterPro" id="IPR009100">
    <property type="entry name" value="AcylCoA_DH/oxidase_NM_dom_sf"/>
</dbReference>
<protein>
    <submittedName>
        <fullName evidence="9">Acyl-CoA dehydrogenase</fullName>
        <ecNumber evidence="9">1.3.8.6</ecNumber>
    </submittedName>
</protein>
<evidence type="ECO:0000259" key="6">
    <source>
        <dbReference type="Pfam" id="PF00441"/>
    </source>
</evidence>
<dbReference type="InterPro" id="IPR006089">
    <property type="entry name" value="Acyl-CoA_DH_CS"/>
</dbReference>
<dbReference type="InterPro" id="IPR046373">
    <property type="entry name" value="Acyl-CoA_Oxase/DH_mid-dom_sf"/>
</dbReference>
<comment type="cofactor">
    <cofactor evidence="1 5">
        <name>FAD</name>
        <dbReference type="ChEBI" id="CHEBI:57692"/>
    </cofactor>
</comment>
<dbReference type="PANTHER" id="PTHR43188">
    <property type="entry name" value="ACYL-COENZYME A OXIDASE"/>
    <property type="match status" value="1"/>
</dbReference>
<dbReference type="GO" id="GO:0006635">
    <property type="term" value="P:fatty acid beta-oxidation"/>
    <property type="evidence" value="ECO:0007669"/>
    <property type="project" value="InterPro"/>
</dbReference>
<dbReference type="STRING" id="161899.CSING_03195"/>
<dbReference type="Gene3D" id="1.20.140.10">
    <property type="entry name" value="Butyryl-CoA Dehydrogenase, subunit A, domain 3"/>
    <property type="match status" value="1"/>
</dbReference>
<dbReference type="PROSITE" id="PS00073">
    <property type="entry name" value="ACYL_COA_DH_2"/>
    <property type="match status" value="1"/>
</dbReference>
<dbReference type="EMBL" id="CP010827">
    <property type="protein sequence ID" value="AJI78189.1"/>
    <property type="molecule type" value="Genomic_DNA"/>
</dbReference>
<comment type="similarity">
    <text evidence="2 5">Belongs to the acyl-CoA dehydrogenase family.</text>
</comment>
<dbReference type="Pfam" id="PF02770">
    <property type="entry name" value="Acyl-CoA_dh_M"/>
    <property type="match status" value="1"/>
</dbReference>
<dbReference type="InterPro" id="IPR009075">
    <property type="entry name" value="AcylCo_DH/oxidase_C"/>
</dbReference>
<dbReference type="KEGG" id="csx:CSING_03195"/>
<dbReference type="GO" id="GO:0004361">
    <property type="term" value="F:glutaryl-CoA dehydrogenase activity"/>
    <property type="evidence" value="ECO:0007669"/>
    <property type="project" value="UniProtKB-EC"/>
</dbReference>
<dbReference type="SUPFAM" id="SSF56645">
    <property type="entry name" value="Acyl-CoA dehydrogenase NM domain-like"/>
    <property type="match status" value="1"/>
</dbReference>
<dbReference type="Gene3D" id="1.10.540.10">
    <property type="entry name" value="Acyl-CoA dehydrogenase/oxidase, N-terminal domain"/>
    <property type="match status" value="1"/>
</dbReference>
<dbReference type="Pfam" id="PF02771">
    <property type="entry name" value="Acyl-CoA_dh_N"/>
    <property type="match status" value="1"/>
</dbReference>
<name>A0A0B6EZ28_9CORY</name>
<accession>A0A0B6EZ28</accession>
<dbReference type="RefSeq" id="WP_042529609.1">
    <property type="nucleotide sequence ID" value="NZ_CP010827.1"/>
</dbReference>
<feature type="domain" description="Acyl-CoA oxidase/dehydrogenase middle" evidence="7">
    <location>
        <begin position="134"/>
        <end position="225"/>
    </location>
</feature>
<evidence type="ECO:0000259" key="7">
    <source>
        <dbReference type="Pfam" id="PF02770"/>
    </source>
</evidence>
<dbReference type="Proteomes" id="UP000031890">
    <property type="component" value="Chromosome"/>
</dbReference>
<evidence type="ECO:0000256" key="4">
    <source>
        <dbReference type="ARBA" id="ARBA00022827"/>
    </source>
</evidence>
<sequence>MSHNLFERTTDFLGVFDNLSSSDAEGWKRAAQFREYSDPVINKHWQASEYPLDLVSRLGSLDVMTDGLAVDGHKKMFTLEAGLTLMEITRADASMGTVIAVQAGLAMRSIAMLGSEEQKSEYLPQMASCSLLGAFGLTEPDHGSDSIALETTAVRDGDEWVLNGEKKWIGNGASGGITIIYARMEDGNVSGFIVPQETPGYSATVIEGKLSLRAIHQAHITLKDCRIPAANQLSGCRSFKDVSRVLTATRIGVSWMALGSAVACYEIARSYVLERVQFGRELAKAQIIQQRLANMVLDLSQMMLTCREVSQREDAGTLAPEQASAAKLHNTRAARRIAADARDMLGGVGILLENDIARHFADIEAMHTYEGTDTVQSLIMGKKITGFSAYK</sequence>
<dbReference type="Pfam" id="PF00441">
    <property type="entry name" value="Acyl-CoA_dh_1"/>
    <property type="match status" value="1"/>
</dbReference>